<sequence length="357" mass="39937">MEMLQGSVRCGRGSARIAEAKAMFISLHIAVTHGWSHFIFKGDAQLISHLLGLVSDIHWDVLALLEDSRELWSYFPSALAQAIRRTTNGAAHKLTKRVHAWQKSCRPGPYSRRPLSYPFDPGIRNISAGPYCGNLFVDAPGDGDGEEEDYTTRNQIRTPVIDSTHLPDHTRREILELGLPDDGYNYLLHLREIKNTGGGFSYYHNSKAKHDQLPHDVKVYDASRVRISEVDGDSNEKAIYIMASKTVGVRIQKAVDPELAALLDDSDLSRFGSDDEDLDEDFVVRANLPEEGGGAMVDEKINLEQSEVSKREHNESDNYGPQEHEMAFIGGDESRNYLLEEGDECVTEKSKSSSSFR</sequence>
<reference evidence="3 4" key="1">
    <citation type="submission" date="2020-04" db="EMBL/GenBank/DDBJ databases">
        <title>Plant Genome Project.</title>
        <authorList>
            <person name="Zhang R.-G."/>
        </authorList>
    </citation>
    <scope>NUCLEOTIDE SEQUENCE [LARGE SCALE GENOMIC DNA]</scope>
    <source>
        <strain evidence="3">YNK0</strain>
        <tissue evidence="3">Leaf</tissue>
    </source>
</reference>
<dbReference type="InterPro" id="IPR007307">
    <property type="entry name" value="Ltv1"/>
</dbReference>
<dbReference type="GO" id="GO:0003676">
    <property type="term" value="F:nucleic acid binding"/>
    <property type="evidence" value="ECO:0007669"/>
    <property type="project" value="InterPro"/>
</dbReference>
<dbReference type="Pfam" id="PF13456">
    <property type="entry name" value="RVT_3"/>
    <property type="match status" value="1"/>
</dbReference>
<keyword evidence="4" id="KW-1185">Reference proteome</keyword>
<dbReference type="AlphaFoldDB" id="A0A834ZRP1"/>
<accession>A0A834ZRP1</accession>
<dbReference type="InterPro" id="IPR002156">
    <property type="entry name" value="RNaseH_domain"/>
</dbReference>
<protein>
    <recommendedName>
        <fullName evidence="2">RNase H type-1 domain-containing protein</fullName>
    </recommendedName>
</protein>
<evidence type="ECO:0000313" key="3">
    <source>
        <dbReference type="EMBL" id="KAF8410505.1"/>
    </source>
</evidence>
<dbReference type="Proteomes" id="UP000655225">
    <property type="component" value="Unassembled WGS sequence"/>
</dbReference>
<evidence type="ECO:0000259" key="2">
    <source>
        <dbReference type="Pfam" id="PF13456"/>
    </source>
</evidence>
<dbReference type="GO" id="GO:0005829">
    <property type="term" value="C:cytosol"/>
    <property type="evidence" value="ECO:0007669"/>
    <property type="project" value="TreeGrafter"/>
</dbReference>
<dbReference type="GO" id="GO:0000056">
    <property type="term" value="P:ribosomal small subunit export from nucleus"/>
    <property type="evidence" value="ECO:0007669"/>
    <property type="project" value="TreeGrafter"/>
</dbReference>
<gene>
    <name evidence="3" type="ORF">HHK36_003035</name>
</gene>
<dbReference type="OrthoDB" id="5852896at2759"/>
<name>A0A834ZRP1_TETSI</name>
<feature type="domain" description="RNase H type-1" evidence="2">
    <location>
        <begin position="13"/>
        <end position="97"/>
    </location>
</feature>
<dbReference type="GO" id="GO:0042274">
    <property type="term" value="P:ribosomal small subunit biogenesis"/>
    <property type="evidence" value="ECO:0007669"/>
    <property type="project" value="InterPro"/>
</dbReference>
<evidence type="ECO:0000256" key="1">
    <source>
        <dbReference type="ARBA" id="ARBA00009078"/>
    </source>
</evidence>
<evidence type="ECO:0000313" key="4">
    <source>
        <dbReference type="Proteomes" id="UP000655225"/>
    </source>
</evidence>
<dbReference type="GO" id="GO:0030688">
    <property type="term" value="C:preribosome, small subunit precursor"/>
    <property type="evidence" value="ECO:0007669"/>
    <property type="project" value="TreeGrafter"/>
</dbReference>
<comment type="caution">
    <text evidence="3">The sequence shown here is derived from an EMBL/GenBank/DDBJ whole genome shotgun (WGS) entry which is preliminary data.</text>
</comment>
<comment type="similarity">
    <text evidence="1">Belongs to the LTV1 family.</text>
</comment>
<proteinExistence type="inferred from homology"/>
<organism evidence="3 4">
    <name type="scientific">Tetracentron sinense</name>
    <name type="common">Spur-leaf</name>
    <dbReference type="NCBI Taxonomy" id="13715"/>
    <lineage>
        <taxon>Eukaryota</taxon>
        <taxon>Viridiplantae</taxon>
        <taxon>Streptophyta</taxon>
        <taxon>Embryophyta</taxon>
        <taxon>Tracheophyta</taxon>
        <taxon>Spermatophyta</taxon>
        <taxon>Magnoliopsida</taxon>
        <taxon>Trochodendrales</taxon>
        <taxon>Trochodendraceae</taxon>
        <taxon>Tetracentron</taxon>
    </lineage>
</organism>
<dbReference type="EMBL" id="JABCRI010000002">
    <property type="protein sequence ID" value="KAF8410505.1"/>
    <property type="molecule type" value="Genomic_DNA"/>
</dbReference>
<dbReference type="PANTHER" id="PTHR21531">
    <property type="entry name" value="LOW-TEMPERATURE VIABILITY PROTEIN LTV1-RELATED"/>
    <property type="match status" value="1"/>
</dbReference>
<dbReference type="GO" id="GO:0005634">
    <property type="term" value="C:nucleus"/>
    <property type="evidence" value="ECO:0007669"/>
    <property type="project" value="TreeGrafter"/>
</dbReference>
<dbReference type="GO" id="GO:0004523">
    <property type="term" value="F:RNA-DNA hybrid ribonuclease activity"/>
    <property type="evidence" value="ECO:0007669"/>
    <property type="project" value="InterPro"/>
</dbReference>
<dbReference type="PANTHER" id="PTHR21531:SF0">
    <property type="entry name" value="PROTEIN LTV1 HOMOLOG"/>
    <property type="match status" value="1"/>
</dbReference>